<dbReference type="EMBL" id="LK023321">
    <property type="protein sequence ID" value="CDS06609.1"/>
    <property type="molecule type" value="Genomic_DNA"/>
</dbReference>
<feature type="domain" description="DUF2423" evidence="2">
    <location>
        <begin position="1"/>
        <end position="43"/>
    </location>
</feature>
<gene>
    <name evidence="3" type="ORF">LRAMOSA09137</name>
</gene>
<feature type="compositionally biased region" description="Basic residues" evidence="1">
    <location>
        <begin position="92"/>
        <end position="109"/>
    </location>
</feature>
<evidence type="ECO:0000259" key="2">
    <source>
        <dbReference type="Pfam" id="PF10338"/>
    </source>
</evidence>
<reference evidence="3" key="1">
    <citation type="journal article" date="2014" name="Genome Announc.">
        <title>De novo whole-genome sequence and genome annotation of Lichtheimia ramosa.</title>
        <authorList>
            <person name="Linde J."/>
            <person name="Schwartze V."/>
            <person name="Binder U."/>
            <person name="Lass-Florl C."/>
            <person name="Voigt K."/>
            <person name="Horn F."/>
        </authorList>
    </citation>
    <scope>NUCLEOTIDE SEQUENCE</scope>
    <source>
        <strain evidence="3">JMRC FSU:6197</strain>
    </source>
</reference>
<name>A0A077WHH6_9FUNG</name>
<protein>
    <recommendedName>
        <fullName evidence="2">DUF2423 domain-containing protein</fullName>
    </recommendedName>
</protein>
<feature type="region of interest" description="Disordered" evidence="1">
    <location>
        <begin position="46"/>
        <end position="109"/>
    </location>
</feature>
<proteinExistence type="predicted"/>
<accession>A0A077WHH6</accession>
<dbReference type="Pfam" id="PF10338">
    <property type="entry name" value="YBL028C_N"/>
    <property type="match status" value="1"/>
</dbReference>
<dbReference type="OrthoDB" id="4087970at2759"/>
<evidence type="ECO:0000313" key="3">
    <source>
        <dbReference type="EMBL" id="CDS06609.1"/>
    </source>
</evidence>
<organism evidence="3">
    <name type="scientific">Lichtheimia ramosa</name>
    <dbReference type="NCBI Taxonomy" id="688394"/>
    <lineage>
        <taxon>Eukaryota</taxon>
        <taxon>Fungi</taxon>
        <taxon>Fungi incertae sedis</taxon>
        <taxon>Mucoromycota</taxon>
        <taxon>Mucoromycotina</taxon>
        <taxon>Mucoromycetes</taxon>
        <taxon>Mucorales</taxon>
        <taxon>Lichtheimiaceae</taxon>
        <taxon>Lichtheimia</taxon>
    </lineage>
</organism>
<sequence length="109" mass="12307">MGRSLRSHTKKRYRAIKREEVFKPVEDARLARLAEAQAKAALKAKVGDFMDDEAAGQDKKEKGQNNDMMDTDNKSDIAPSYRQLKRAAEKKKAIRKKAPGKSKKKGTVF</sequence>
<dbReference type="AlphaFoldDB" id="A0A077WHH6"/>
<dbReference type="InterPro" id="IPR019434">
    <property type="entry name" value="DUF2423"/>
</dbReference>
<evidence type="ECO:0000256" key="1">
    <source>
        <dbReference type="SAM" id="MobiDB-lite"/>
    </source>
</evidence>